<comment type="similarity">
    <text evidence="3">Belongs to the FrhG family.</text>
</comment>
<dbReference type="Pfam" id="PF12838">
    <property type="entry name" value="Fer4_7"/>
    <property type="match status" value="1"/>
</dbReference>
<evidence type="ECO:0000256" key="2">
    <source>
        <dbReference type="ARBA" id="ARBA00009173"/>
    </source>
</evidence>
<feature type="domain" description="4Fe-4S ferredoxin-type" evidence="8">
    <location>
        <begin position="32"/>
        <end position="62"/>
    </location>
</feature>
<dbReference type="OrthoDB" id="9786737at2"/>
<dbReference type="AlphaFoldDB" id="A0A5C6DEC0"/>
<evidence type="ECO:0000313" key="9">
    <source>
        <dbReference type="EMBL" id="TWU34545.1"/>
    </source>
</evidence>
<evidence type="ECO:0000256" key="1">
    <source>
        <dbReference type="ARBA" id="ARBA00001966"/>
    </source>
</evidence>
<dbReference type="InterPro" id="IPR017896">
    <property type="entry name" value="4Fe4S_Fe-S-bd"/>
</dbReference>
<keyword evidence="9" id="KW-0456">Lyase</keyword>
<protein>
    <submittedName>
        <fullName evidence="9">Formate hydrogenlyase subunit 7</fullName>
    </submittedName>
</protein>
<comment type="similarity">
    <text evidence="2">Belongs to the complex I 20 kDa subunit family.</text>
</comment>
<dbReference type="RefSeq" id="WP_146602577.1">
    <property type="nucleotide sequence ID" value="NZ_SJPY01000011.1"/>
</dbReference>
<dbReference type="PANTHER" id="PTHR42989:SF1">
    <property type="entry name" value="FORMATE HYDROGENLYASE SUBUNIT 7-RELATED"/>
    <property type="match status" value="1"/>
</dbReference>
<dbReference type="Gene3D" id="3.30.70.20">
    <property type="match status" value="1"/>
</dbReference>
<evidence type="ECO:0000259" key="8">
    <source>
        <dbReference type="PROSITE" id="PS51379"/>
    </source>
</evidence>
<evidence type="ECO:0000256" key="4">
    <source>
        <dbReference type="ARBA" id="ARBA00022485"/>
    </source>
</evidence>
<dbReference type="Proteomes" id="UP000315471">
    <property type="component" value="Unassembled WGS sequence"/>
</dbReference>
<dbReference type="GO" id="GO:0016829">
    <property type="term" value="F:lyase activity"/>
    <property type="evidence" value="ECO:0007669"/>
    <property type="project" value="UniProtKB-KW"/>
</dbReference>
<dbReference type="GO" id="GO:0008137">
    <property type="term" value="F:NADH dehydrogenase (ubiquinone) activity"/>
    <property type="evidence" value="ECO:0007669"/>
    <property type="project" value="InterPro"/>
</dbReference>
<evidence type="ECO:0000256" key="6">
    <source>
        <dbReference type="ARBA" id="ARBA00023004"/>
    </source>
</evidence>
<keyword evidence="7" id="KW-0411">Iron-sulfur</keyword>
<dbReference type="NCBIfam" id="NF005012">
    <property type="entry name" value="PRK06411.1"/>
    <property type="match status" value="1"/>
</dbReference>
<evidence type="ECO:0000256" key="7">
    <source>
        <dbReference type="ARBA" id="ARBA00023014"/>
    </source>
</evidence>
<keyword evidence="5" id="KW-0479">Metal-binding</keyword>
<sequence>MFKILNQRRCQQYRTIDWPDGDAPKLSARYRGLPVIDSSRCPDGCQACVDACPTNAISINGSLKMDLGKCLFCTDCVDACPESAISYSEDFRQAVRVRNDLVVDGGAIVLADALEAKSRKLFGRSLQLRQVSAGGCNACEADINVLSTIGFDLGRFGIHIVASPRHADGLIITGPVTENMKLALKKTYDAIPSPKIVIAVGACAISGGPFIDNPEQNNGVDHMLPVDLYIPGCPPHPLTILDGLLRLLGRIEDDSSDTH</sequence>
<dbReference type="PROSITE" id="PS00198">
    <property type="entry name" value="4FE4S_FER_1"/>
    <property type="match status" value="1"/>
</dbReference>
<evidence type="ECO:0000256" key="3">
    <source>
        <dbReference type="ARBA" id="ARBA00010870"/>
    </source>
</evidence>
<comment type="caution">
    <text evidence="9">The sequence shown here is derived from an EMBL/GenBank/DDBJ whole genome shotgun (WGS) entry which is preliminary data.</text>
</comment>
<feature type="domain" description="4Fe-4S ferredoxin-type" evidence="8">
    <location>
        <begin position="63"/>
        <end position="90"/>
    </location>
</feature>
<dbReference type="InterPro" id="IPR017900">
    <property type="entry name" value="4Fe4S_Fe_S_CS"/>
</dbReference>
<evidence type="ECO:0000256" key="5">
    <source>
        <dbReference type="ARBA" id="ARBA00022723"/>
    </source>
</evidence>
<name>A0A5C6DEC0_9BACT</name>
<dbReference type="Gene3D" id="3.40.50.12280">
    <property type="match status" value="1"/>
</dbReference>
<gene>
    <name evidence="9" type="primary">hycG</name>
    <name evidence="9" type="ORF">Q31b_54990</name>
</gene>
<dbReference type="InterPro" id="IPR052375">
    <property type="entry name" value="Complex_I_20kDa-like"/>
</dbReference>
<dbReference type="GO" id="GO:0051539">
    <property type="term" value="F:4 iron, 4 sulfur cluster binding"/>
    <property type="evidence" value="ECO:0007669"/>
    <property type="project" value="UniProtKB-KW"/>
</dbReference>
<accession>A0A5C6DEC0</accession>
<keyword evidence="10" id="KW-1185">Reference proteome</keyword>
<dbReference type="PROSITE" id="PS51379">
    <property type="entry name" value="4FE4S_FER_2"/>
    <property type="match status" value="2"/>
</dbReference>
<dbReference type="PROSITE" id="PS01150">
    <property type="entry name" value="COMPLEX1_20K"/>
    <property type="match status" value="1"/>
</dbReference>
<dbReference type="GO" id="GO:0046872">
    <property type="term" value="F:metal ion binding"/>
    <property type="evidence" value="ECO:0007669"/>
    <property type="project" value="UniProtKB-KW"/>
</dbReference>
<dbReference type="EMBL" id="SJPY01000011">
    <property type="protein sequence ID" value="TWU34545.1"/>
    <property type="molecule type" value="Genomic_DNA"/>
</dbReference>
<dbReference type="Pfam" id="PF01058">
    <property type="entry name" value="Oxidored_q6"/>
    <property type="match status" value="1"/>
</dbReference>
<keyword evidence="4" id="KW-0004">4Fe-4S</keyword>
<keyword evidence="6" id="KW-0408">Iron</keyword>
<dbReference type="InterPro" id="IPR006138">
    <property type="entry name" value="NADH_UQ_OxRdtase_20Kd_su"/>
</dbReference>
<dbReference type="SUPFAM" id="SSF54862">
    <property type="entry name" value="4Fe-4S ferredoxins"/>
    <property type="match status" value="1"/>
</dbReference>
<comment type="cofactor">
    <cofactor evidence="1">
        <name>[4Fe-4S] cluster</name>
        <dbReference type="ChEBI" id="CHEBI:49883"/>
    </cofactor>
</comment>
<evidence type="ECO:0000313" key="10">
    <source>
        <dbReference type="Proteomes" id="UP000315471"/>
    </source>
</evidence>
<organism evidence="9 10">
    <name type="scientific">Novipirellula aureliae</name>
    <dbReference type="NCBI Taxonomy" id="2527966"/>
    <lineage>
        <taxon>Bacteria</taxon>
        <taxon>Pseudomonadati</taxon>
        <taxon>Planctomycetota</taxon>
        <taxon>Planctomycetia</taxon>
        <taxon>Pirellulales</taxon>
        <taxon>Pirellulaceae</taxon>
        <taxon>Novipirellula</taxon>
    </lineage>
</organism>
<dbReference type="GO" id="GO:0048038">
    <property type="term" value="F:quinone binding"/>
    <property type="evidence" value="ECO:0007669"/>
    <property type="project" value="InterPro"/>
</dbReference>
<reference evidence="9 10" key="1">
    <citation type="submission" date="2019-02" db="EMBL/GenBank/DDBJ databases">
        <title>Deep-cultivation of Planctomycetes and their phenomic and genomic characterization uncovers novel biology.</title>
        <authorList>
            <person name="Wiegand S."/>
            <person name="Jogler M."/>
            <person name="Boedeker C."/>
            <person name="Pinto D."/>
            <person name="Vollmers J."/>
            <person name="Rivas-Marin E."/>
            <person name="Kohn T."/>
            <person name="Peeters S.H."/>
            <person name="Heuer A."/>
            <person name="Rast P."/>
            <person name="Oberbeckmann S."/>
            <person name="Bunk B."/>
            <person name="Jeske O."/>
            <person name="Meyerdierks A."/>
            <person name="Storesund J.E."/>
            <person name="Kallscheuer N."/>
            <person name="Luecker S."/>
            <person name="Lage O.M."/>
            <person name="Pohl T."/>
            <person name="Merkel B.J."/>
            <person name="Hornburger P."/>
            <person name="Mueller R.-W."/>
            <person name="Bruemmer F."/>
            <person name="Labrenz M."/>
            <person name="Spormann A.M."/>
            <person name="Op Den Camp H."/>
            <person name="Overmann J."/>
            <person name="Amann R."/>
            <person name="Jetten M.S.M."/>
            <person name="Mascher T."/>
            <person name="Medema M.H."/>
            <person name="Devos D.P."/>
            <person name="Kaster A.-K."/>
            <person name="Ovreas L."/>
            <person name="Rohde M."/>
            <person name="Galperin M.Y."/>
            <person name="Jogler C."/>
        </authorList>
    </citation>
    <scope>NUCLEOTIDE SEQUENCE [LARGE SCALE GENOMIC DNA]</scope>
    <source>
        <strain evidence="9 10">Q31b</strain>
    </source>
</reference>
<dbReference type="PANTHER" id="PTHR42989">
    <property type="entry name" value="HYDROGENASE-4 COMPONENT I"/>
    <property type="match status" value="1"/>
</dbReference>
<dbReference type="InterPro" id="IPR006137">
    <property type="entry name" value="NADH_UbQ_OxRdtase-like_20kDa"/>
</dbReference>
<proteinExistence type="inferred from homology"/>
<dbReference type="SUPFAM" id="SSF56770">
    <property type="entry name" value="HydA/Nqo6-like"/>
    <property type="match status" value="1"/>
</dbReference>